<dbReference type="Gene3D" id="1.20.58.900">
    <property type="match status" value="1"/>
</dbReference>
<dbReference type="KEGG" id="spu:581449"/>
<evidence type="ECO:0000259" key="3">
    <source>
        <dbReference type="PROSITE" id="PS50195"/>
    </source>
</evidence>
<dbReference type="CDD" id="cd07277">
    <property type="entry name" value="PX_RUN"/>
    <property type="match status" value="1"/>
</dbReference>
<reference evidence="5" key="2">
    <citation type="submission" date="2021-01" db="UniProtKB">
        <authorList>
            <consortium name="EnsemblMetazoa"/>
        </authorList>
    </citation>
    <scope>IDENTIFICATION</scope>
</reference>
<evidence type="ECO:0008006" key="7">
    <source>
        <dbReference type="Google" id="ProtNLM"/>
    </source>
</evidence>
<dbReference type="PANTHER" id="PTHR47194">
    <property type="entry name" value="SORTING NEXIN-29-RELATED"/>
    <property type="match status" value="1"/>
</dbReference>
<keyword evidence="6" id="KW-1185">Reference proteome</keyword>
<reference evidence="6" key="1">
    <citation type="submission" date="2015-02" db="EMBL/GenBank/DDBJ databases">
        <title>Genome sequencing for Strongylocentrotus purpuratus.</title>
        <authorList>
            <person name="Murali S."/>
            <person name="Liu Y."/>
            <person name="Vee V."/>
            <person name="English A."/>
            <person name="Wang M."/>
            <person name="Skinner E."/>
            <person name="Han Y."/>
            <person name="Muzny D.M."/>
            <person name="Worley K.C."/>
            <person name="Gibbs R.A."/>
        </authorList>
    </citation>
    <scope>NUCLEOTIDE SEQUENCE</scope>
</reference>
<feature type="coiled-coil region" evidence="1">
    <location>
        <begin position="622"/>
        <end position="709"/>
    </location>
</feature>
<dbReference type="InterPro" id="IPR047329">
    <property type="entry name" value="RUN_SNX29"/>
</dbReference>
<dbReference type="EnsemblMetazoa" id="XM_030984885">
    <property type="protein sequence ID" value="XP_030840745"/>
    <property type="gene ID" value="LOC581449"/>
</dbReference>
<dbReference type="AlphaFoldDB" id="A0A7M7SYI5"/>
<dbReference type="Pfam" id="PF00787">
    <property type="entry name" value="PX"/>
    <property type="match status" value="1"/>
</dbReference>
<dbReference type="PROSITE" id="PS50195">
    <property type="entry name" value="PX"/>
    <property type="match status" value="1"/>
</dbReference>
<dbReference type="SUPFAM" id="SSF140741">
    <property type="entry name" value="RUN domain-like"/>
    <property type="match status" value="1"/>
</dbReference>
<accession>A0A7M7SYI5</accession>
<dbReference type="GO" id="GO:0035091">
    <property type="term" value="F:phosphatidylinositol binding"/>
    <property type="evidence" value="ECO:0007669"/>
    <property type="project" value="InterPro"/>
</dbReference>
<evidence type="ECO:0000256" key="2">
    <source>
        <dbReference type="SAM" id="MobiDB-lite"/>
    </source>
</evidence>
<proteinExistence type="predicted"/>
<dbReference type="SMART" id="SM00593">
    <property type="entry name" value="RUN"/>
    <property type="match status" value="1"/>
</dbReference>
<feature type="region of interest" description="Disordered" evidence="2">
    <location>
        <begin position="941"/>
        <end position="968"/>
    </location>
</feature>
<sequence length="968" mass="106970">MAQPASTDRQHLLDRLLDAVKQCQVRFGGRSELATDADSRVSCLCAQYEAVLHHGLKKPSINPLSALQQMTGLTMPNLPLIKTDAEPVYWPIVRDQLTPHEIQRYSALKHITTDAGRGRAWLRSTLNEHSLERYMHMILSATAIIKQYYEPWAFLLDEERSTMLPTMARGLGSILFAINIDNPELNGTKQPSAFESLSSFIQAPETVQAQNIRDQDPEPVIVASAATQGHKEKKKKKGKKKGSVSIVSFNDNQGTSSSSSSSVLVGSPSFKVNLVDTGRNDSVESHDSSQDFAPSSDLGRFSALGVGSSSLSSGSSSMSGAIESSSSSLRSDKETESARSSGGRLTDSLAVQPAGGQTPVVRSDVNDNEVDISRDHSSTSEDFPVSFPATTPPSTPQDVSHLDQYQRIRNSMKNHEMEITRQQRALVNGSVTSNGGGGDPALHSRELYSSFPAKTPPSTPLETSTLAQYEKLRNSVDATEVSDQLRQDITISTPEGTTTRSIYDTFGAGERLSNGDGDVDHANADEESSTSTKRASVESMDRMSPALSKGSFHLLGEESDEAMFPVAQDEMQSNDSSVLTFGAETENAALGLAMAQKGLTDSSLGELGRTEETERLASDMSTDDLRQALLATMNRNDDLQEKNRSLRALLDSEMEHSASLRGQLEELRVKSHDSQDKLDSQVQALTRENELLKNQLKKYVAAVQMLRREGSMGAIEGLPGIRPEDIQPAIPEPKEGLIDYSEQAQQYEHKLIQVAEMHGELMEFNDYLTRQLKAKDYLIKTLRDELVDLRGPLPEDRSDSELNSPDSETASLAPATRALINLWIPSAFLRGKGKDAFHVYQIYIRIRDDEWNVYRRYSQFRELHIKMKKSNAVINTFEFPPKKAVGNKDTKFVEERRKRLQHYLRLVINFCVQNSLELTETPSKETLISLIPFFGDTMVRKQSKGSGGNKPRLMAGRRGNETPSYEGL</sequence>
<dbReference type="OrthoDB" id="428895at2759"/>
<dbReference type="InterPro" id="IPR036871">
    <property type="entry name" value="PX_dom_sf"/>
</dbReference>
<feature type="region of interest" description="Disordered" evidence="2">
    <location>
        <begin position="508"/>
        <end position="543"/>
    </location>
</feature>
<name>A0A7M7SYI5_STRPU</name>
<organism evidence="5 6">
    <name type="scientific">Strongylocentrotus purpuratus</name>
    <name type="common">Purple sea urchin</name>
    <dbReference type="NCBI Taxonomy" id="7668"/>
    <lineage>
        <taxon>Eukaryota</taxon>
        <taxon>Metazoa</taxon>
        <taxon>Echinodermata</taxon>
        <taxon>Eleutherozoa</taxon>
        <taxon>Echinozoa</taxon>
        <taxon>Echinoidea</taxon>
        <taxon>Euechinoidea</taxon>
        <taxon>Echinacea</taxon>
        <taxon>Camarodonta</taxon>
        <taxon>Echinidea</taxon>
        <taxon>Strongylocentrotidae</taxon>
        <taxon>Strongylocentrotus</taxon>
    </lineage>
</organism>
<dbReference type="SMART" id="SM00312">
    <property type="entry name" value="PX"/>
    <property type="match status" value="1"/>
</dbReference>
<dbReference type="InterPro" id="IPR004012">
    <property type="entry name" value="Run_dom"/>
</dbReference>
<dbReference type="Pfam" id="PF02759">
    <property type="entry name" value="RUN"/>
    <property type="match status" value="1"/>
</dbReference>
<evidence type="ECO:0000313" key="5">
    <source>
        <dbReference type="EnsemblMetazoa" id="XP_030840745"/>
    </source>
</evidence>
<feature type="domain" description="RUN" evidence="4">
    <location>
        <begin position="35"/>
        <end position="183"/>
    </location>
</feature>
<dbReference type="PROSITE" id="PS50826">
    <property type="entry name" value="RUN"/>
    <property type="match status" value="1"/>
</dbReference>
<dbReference type="InterPro" id="IPR037916">
    <property type="entry name" value="SNX29_PX"/>
</dbReference>
<evidence type="ECO:0000256" key="1">
    <source>
        <dbReference type="SAM" id="Coils"/>
    </source>
</evidence>
<dbReference type="CDD" id="cd17689">
    <property type="entry name" value="RUN_SNX29"/>
    <property type="match status" value="1"/>
</dbReference>
<feature type="domain" description="PX" evidence="3">
    <location>
        <begin position="818"/>
        <end position="935"/>
    </location>
</feature>
<dbReference type="CTD" id="92017"/>
<feature type="region of interest" description="Disordered" evidence="2">
    <location>
        <begin position="306"/>
        <end position="400"/>
    </location>
</feature>
<dbReference type="GeneID" id="581449"/>
<feature type="region of interest" description="Disordered" evidence="2">
    <location>
        <begin position="227"/>
        <end position="265"/>
    </location>
</feature>
<dbReference type="InterPro" id="IPR037213">
    <property type="entry name" value="Run_dom_sf"/>
</dbReference>
<evidence type="ECO:0000259" key="4">
    <source>
        <dbReference type="PROSITE" id="PS50826"/>
    </source>
</evidence>
<dbReference type="Proteomes" id="UP000007110">
    <property type="component" value="Unassembled WGS sequence"/>
</dbReference>
<dbReference type="OMA" id="HYRVETS"/>
<keyword evidence="1" id="KW-0175">Coiled coil</keyword>
<dbReference type="InterPro" id="IPR001683">
    <property type="entry name" value="PX_dom"/>
</dbReference>
<dbReference type="FunCoup" id="A0A7M7SYI5">
    <property type="interactions" value="1049"/>
</dbReference>
<feature type="compositionally biased region" description="Polar residues" evidence="2">
    <location>
        <begin position="245"/>
        <end position="255"/>
    </location>
</feature>
<dbReference type="Gene3D" id="3.30.1520.10">
    <property type="entry name" value="Phox-like domain"/>
    <property type="match status" value="1"/>
</dbReference>
<feature type="compositionally biased region" description="Low complexity" evidence="2">
    <location>
        <begin position="306"/>
        <end position="329"/>
    </location>
</feature>
<dbReference type="RefSeq" id="XP_030840745.1">
    <property type="nucleotide sequence ID" value="XM_030984885.1"/>
</dbReference>
<feature type="compositionally biased region" description="Basic residues" evidence="2">
    <location>
        <begin position="231"/>
        <end position="242"/>
    </location>
</feature>
<dbReference type="PANTHER" id="PTHR47194:SF3">
    <property type="entry name" value="SORTING NEXIN 29"/>
    <property type="match status" value="1"/>
</dbReference>
<evidence type="ECO:0000313" key="6">
    <source>
        <dbReference type="Proteomes" id="UP000007110"/>
    </source>
</evidence>
<dbReference type="SUPFAM" id="SSF64268">
    <property type="entry name" value="PX domain"/>
    <property type="match status" value="1"/>
</dbReference>
<dbReference type="InParanoid" id="A0A7M7SYI5"/>
<protein>
    <recommendedName>
        <fullName evidence="7">Sorting nexin-29</fullName>
    </recommendedName>
</protein>